<sequence>MIKKIIFTFAGILLLSGIVFFLLKYVFNTKNAVAPERPKSVPETAVWKGDFDEGFWIFLADTIGDSGQYRFKIFRDYNGELAFDGLFKSASQCSKFSNREQLLNHIKLFDFTKGYRLVIDDSCYLGPQLPPIGGSLWNIDN</sequence>
<keyword evidence="3" id="KW-1185">Reference proteome</keyword>
<keyword evidence="1" id="KW-1133">Transmembrane helix</keyword>
<evidence type="ECO:0000256" key="1">
    <source>
        <dbReference type="SAM" id="Phobius"/>
    </source>
</evidence>
<name>A0A1C4G8Y5_9BACT</name>
<feature type="transmembrane region" description="Helical" evidence="1">
    <location>
        <begin position="6"/>
        <end position="27"/>
    </location>
</feature>
<evidence type="ECO:0000313" key="2">
    <source>
        <dbReference type="EMBL" id="SCC64632.1"/>
    </source>
</evidence>
<dbReference type="Proteomes" id="UP000242818">
    <property type="component" value="Unassembled WGS sequence"/>
</dbReference>
<keyword evidence="1" id="KW-0812">Transmembrane</keyword>
<accession>A0A1C4G8Y5</accession>
<dbReference type="RefSeq" id="WP_089715780.1">
    <property type="nucleotide sequence ID" value="NZ_FMAR01000035.1"/>
</dbReference>
<keyword evidence="1" id="KW-0472">Membrane</keyword>
<protein>
    <submittedName>
        <fullName evidence="2">Uncharacterized protein</fullName>
    </submittedName>
</protein>
<organism evidence="2 3">
    <name type="scientific">Chitinophaga costaii</name>
    <dbReference type="NCBI Taxonomy" id="1335309"/>
    <lineage>
        <taxon>Bacteria</taxon>
        <taxon>Pseudomonadati</taxon>
        <taxon>Bacteroidota</taxon>
        <taxon>Chitinophagia</taxon>
        <taxon>Chitinophagales</taxon>
        <taxon>Chitinophagaceae</taxon>
        <taxon>Chitinophaga</taxon>
    </lineage>
</organism>
<dbReference type="EMBL" id="FMAR01000035">
    <property type="protein sequence ID" value="SCC64632.1"/>
    <property type="molecule type" value="Genomic_DNA"/>
</dbReference>
<reference evidence="2 3" key="1">
    <citation type="submission" date="2016-08" db="EMBL/GenBank/DDBJ databases">
        <authorList>
            <person name="Seilhamer J.J."/>
        </authorList>
    </citation>
    <scope>NUCLEOTIDE SEQUENCE [LARGE SCALE GENOMIC DNA]</scope>
    <source>
        <strain evidence="2 3">A37T2</strain>
    </source>
</reference>
<proteinExistence type="predicted"/>
<gene>
    <name evidence="2" type="ORF">GA0116948_1355</name>
</gene>
<evidence type="ECO:0000313" key="3">
    <source>
        <dbReference type="Proteomes" id="UP000242818"/>
    </source>
</evidence>
<dbReference type="AlphaFoldDB" id="A0A1C4G8Y5"/>